<dbReference type="AlphaFoldDB" id="A0A6J0X5D7"/>
<feature type="chain" id="PRO_5045467904" evidence="12">
    <location>
        <begin position="19"/>
        <end position="211"/>
    </location>
</feature>
<keyword evidence="3 12" id="KW-0732">Signal</keyword>
<dbReference type="InterPro" id="IPR013783">
    <property type="entry name" value="Ig-like_fold"/>
</dbReference>
<dbReference type="GO" id="GO:0002250">
    <property type="term" value="P:adaptive immune response"/>
    <property type="evidence" value="ECO:0007669"/>
    <property type="project" value="UniProtKB-KW"/>
</dbReference>
<feature type="domain" description="Ig-like" evidence="13">
    <location>
        <begin position="18"/>
        <end position="118"/>
    </location>
</feature>
<evidence type="ECO:0000256" key="1">
    <source>
        <dbReference type="ARBA" id="ARBA00004479"/>
    </source>
</evidence>
<dbReference type="Pfam" id="PF07686">
    <property type="entry name" value="V-set"/>
    <property type="match status" value="1"/>
</dbReference>
<keyword evidence="2 11" id="KW-0812">Transmembrane</keyword>
<evidence type="ECO:0000313" key="15">
    <source>
        <dbReference type="RefSeq" id="XP_020745132.2"/>
    </source>
</evidence>
<evidence type="ECO:0000256" key="4">
    <source>
        <dbReference type="ARBA" id="ARBA00022859"/>
    </source>
</evidence>
<dbReference type="SMART" id="SM00406">
    <property type="entry name" value="IGv"/>
    <property type="match status" value="1"/>
</dbReference>
<dbReference type="InterPro" id="IPR036179">
    <property type="entry name" value="Ig-like_dom_sf"/>
</dbReference>
<dbReference type="InterPro" id="IPR013106">
    <property type="entry name" value="Ig_V-set"/>
</dbReference>
<evidence type="ECO:0000256" key="5">
    <source>
        <dbReference type="ARBA" id="ARBA00022989"/>
    </source>
</evidence>
<dbReference type="GO" id="GO:0005886">
    <property type="term" value="C:plasma membrane"/>
    <property type="evidence" value="ECO:0007669"/>
    <property type="project" value="UniProtKB-ARBA"/>
</dbReference>
<dbReference type="SUPFAM" id="SSF48726">
    <property type="entry name" value="Immunoglobulin"/>
    <property type="match status" value="1"/>
</dbReference>
<evidence type="ECO:0000256" key="9">
    <source>
        <dbReference type="ARBA" id="ARBA00023180"/>
    </source>
</evidence>
<gene>
    <name evidence="15" type="primary">CD8B</name>
</gene>
<dbReference type="GO" id="GO:0015026">
    <property type="term" value="F:coreceptor activity"/>
    <property type="evidence" value="ECO:0007669"/>
    <property type="project" value="InterPro"/>
</dbReference>
<dbReference type="InterPro" id="IPR003599">
    <property type="entry name" value="Ig_sub"/>
</dbReference>
<dbReference type="InterPro" id="IPR007110">
    <property type="entry name" value="Ig-like_dom"/>
</dbReference>
<reference evidence="14" key="1">
    <citation type="journal article" date="2022" name="J. Hered.">
        <title>A De Novo Chromosome-Level Genome Assembly of the White-Tailed Deer, Odocoileus Virginianus.</title>
        <authorList>
            <person name="London E.W."/>
            <person name="Roca A.L."/>
            <person name="Novakofski J.E."/>
            <person name="Mateus-Pinilla N.E."/>
        </authorList>
    </citation>
    <scope>NUCLEOTIDE SEQUENCE [LARGE SCALE GENOMIC DNA]</scope>
</reference>
<evidence type="ECO:0000256" key="8">
    <source>
        <dbReference type="ARBA" id="ARBA00023157"/>
    </source>
</evidence>
<dbReference type="GO" id="GO:0042288">
    <property type="term" value="F:MHC class I protein binding"/>
    <property type="evidence" value="ECO:0007669"/>
    <property type="project" value="InterPro"/>
</dbReference>
<evidence type="ECO:0000256" key="3">
    <source>
        <dbReference type="ARBA" id="ARBA00022729"/>
    </source>
</evidence>
<keyword evidence="10" id="KW-0393">Immunoglobulin domain</keyword>
<evidence type="ECO:0000256" key="7">
    <source>
        <dbReference type="ARBA" id="ARBA00023136"/>
    </source>
</evidence>
<keyword evidence="14" id="KW-1185">Reference proteome</keyword>
<keyword evidence="6" id="KW-1064">Adaptive immunity</keyword>
<sequence>MQARLWLLLAAQLAALHGSLVLQQTPASLMVQTNQTVTLSCKTETSPSNTRVYWLRQRQALSANSHYEFLAYGMSVNKTVYGKEVEQEKLAVLGNSPRSLLKLQSVKPADSGVYFCMIVGVPNLIFGKGTQLSVVDVLPTSPQPTRKTSSPRKKVCRFPNPVTRKGLSCTPLIIGLLVAAVLILLVSLGVAIHLRCLQRRARLRLLKQFYK</sequence>
<dbReference type="InterPro" id="IPR042414">
    <property type="entry name" value="CD8B"/>
</dbReference>
<dbReference type="GeneID" id="110134795"/>
<protein>
    <submittedName>
        <fullName evidence="15">T-cell surface glycoprotein CD8 beta chain</fullName>
    </submittedName>
</protein>
<dbReference type="SMART" id="SM00409">
    <property type="entry name" value="IG"/>
    <property type="match status" value="1"/>
</dbReference>
<dbReference type="Proteomes" id="UP001652640">
    <property type="component" value="Chromosome 2"/>
</dbReference>
<accession>A0A6J0X5D7</accession>
<dbReference type="InParanoid" id="A0A6J0X5D7"/>
<comment type="subcellular location">
    <subcellularLocation>
        <location evidence="1">Membrane</location>
        <topology evidence="1">Single-pass type I membrane protein</topology>
    </subcellularLocation>
</comment>
<evidence type="ECO:0000256" key="6">
    <source>
        <dbReference type="ARBA" id="ARBA00023130"/>
    </source>
</evidence>
<dbReference type="PROSITE" id="PS50835">
    <property type="entry name" value="IG_LIKE"/>
    <property type="match status" value="1"/>
</dbReference>
<keyword evidence="5 11" id="KW-1133">Transmembrane helix</keyword>
<keyword evidence="8" id="KW-1015">Disulfide bond</keyword>
<keyword evidence="7 11" id="KW-0472">Membrane</keyword>
<dbReference type="Gene3D" id="2.60.40.10">
    <property type="entry name" value="Immunoglobulins"/>
    <property type="match status" value="1"/>
</dbReference>
<dbReference type="RefSeq" id="XP_020745132.2">
    <property type="nucleotide sequence ID" value="XM_020889473.2"/>
</dbReference>
<evidence type="ECO:0000313" key="14">
    <source>
        <dbReference type="Proteomes" id="UP001652640"/>
    </source>
</evidence>
<feature type="transmembrane region" description="Helical" evidence="11">
    <location>
        <begin position="172"/>
        <end position="194"/>
    </location>
</feature>
<evidence type="ECO:0000256" key="2">
    <source>
        <dbReference type="ARBA" id="ARBA00022692"/>
    </source>
</evidence>
<dbReference type="PANTHER" id="PTHR11292">
    <property type="entry name" value="T-CELL SURFACE GLYCOPROTEIN CD8 BETA CHAIN"/>
    <property type="match status" value="1"/>
</dbReference>
<evidence type="ECO:0000256" key="12">
    <source>
        <dbReference type="SAM" id="SignalP"/>
    </source>
</evidence>
<dbReference type="OrthoDB" id="9394844at2759"/>
<dbReference type="PANTHER" id="PTHR11292:SF7">
    <property type="entry name" value="T-CELL SURFACE GLYCOPROTEIN CD8 BETA CHAIN-RELATED"/>
    <property type="match status" value="1"/>
</dbReference>
<evidence type="ECO:0000256" key="10">
    <source>
        <dbReference type="ARBA" id="ARBA00023319"/>
    </source>
</evidence>
<evidence type="ECO:0000259" key="13">
    <source>
        <dbReference type="PROSITE" id="PS50835"/>
    </source>
</evidence>
<dbReference type="KEGG" id="ovr:110134795"/>
<organism evidence="14 15">
    <name type="scientific">Odocoileus virginianus</name>
    <name type="common">White-tailed deer</name>
    <dbReference type="NCBI Taxonomy" id="9874"/>
    <lineage>
        <taxon>Eukaryota</taxon>
        <taxon>Metazoa</taxon>
        <taxon>Chordata</taxon>
        <taxon>Craniata</taxon>
        <taxon>Vertebrata</taxon>
        <taxon>Euteleostomi</taxon>
        <taxon>Mammalia</taxon>
        <taxon>Eutheria</taxon>
        <taxon>Laurasiatheria</taxon>
        <taxon>Artiodactyla</taxon>
        <taxon>Ruminantia</taxon>
        <taxon>Pecora</taxon>
        <taxon>Cervidae</taxon>
        <taxon>Odocoileinae</taxon>
        <taxon>Odocoileus</taxon>
    </lineage>
</organism>
<keyword evidence="4" id="KW-0391">Immunity</keyword>
<feature type="signal peptide" evidence="12">
    <location>
        <begin position="1"/>
        <end position="18"/>
    </location>
</feature>
<dbReference type="GO" id="GO:0009986">
    <property type="term" value="C:cell surface"/>
    <property type="evidence" value="ECO:0007669"/>
    <property type="project" value="TreeGrafter"/>
</dbReference>
<evidence type="ECO:0000256" key="11">
    <source>
        <dbReference type="SAM" id="Phobius"/>
    </source>
</evidence>
<name>A0A6J0X5D7_ODOVR</name>
<dbReference type="GO" id="GO:0050776">
    <property type="term" value="P:regulation of immune response"/>
    <property type="evidence" value="ECO:0007669"/>
    <property type="project" value="InterPro"/>
</dbReference>
<reference evidence="15" key="2">
    <citation type="submission" date="2025-08" db="UniProtKB">
        <authorList>
            <consortium name="RefSeq"/>
        </authorList>
    </citation>
    <scope>IDENTIFICATION</scope>
    <source>
        <tissue evidence="15">Tongue muscle</tissue>
    </source>
</reference>
<dbReference type="CDD" id="cd07700">
    <property type="entry name" value="IgV_CD8_beta"/>
    <property type="match status" value="1"/>
</dbReference>
<dbReference type="FunCoup" id="A0A6J0X5D7">
    <property type="interactions" value="228"/>
</dbReference>
<proteinExistence type="predicted"/>
<keyword evidence="9" id="KW-0325">Glycoprotein</keyword>